<accession>A0A382BFM0</accession>
<dbReference type="AlphaFoldDB" id="A0A382BFM0"/>
<protein>
    <submittedName>
        <fullName evidence="1">Uncharacterized protein</fullName>
    </submittedName>
</protein>
<proteinExistence type="predicted"/>
<name>A0A382BFM0_9ZZZZ</name>
<evidence type="ECO:0000313" key="1">
    <source>
        <dbReference type="EMBL" id="SVB12605.1"/>
    </source>
</evidence>
<gene>
    <name evidence="1" type="ORF">METZ01_LOCUS165459</name>
</gene>
<sequence>MIKRRRKSDQAIEFMIAVFAPTSNVKIEIELGWRG</sequence>
<dbReference type="EMBL" id="UINC01029609">
    <property type="protein sequence ID" value="SVB12605.1"/>
    <property type="molecule type" value="Genomic_DNA"/>
</dbReference>
<reference evidence="1" key="1">
    <citation type="submission" date="2018-05" db="EMBL/GenBank/DDBJ databases">
        <authorList>
            <person name="Lanie J.A."/>
            <person name="Ng W.-L."/>
            <person name="Kazmierczak K.M."/>
            <person name="Andrzejewski T.M."/>
            <person name="Davidsen T.M."/>
            <person name="Wayne K.J."/>
            <person name="Tettelin H."/>
            <person name="Glass J.I."/>
            <person name="Rusch D."/>
            <person name="Podicherti R."/>
            <person name="Tsui H.-C.T."/>
            <person name="Winkler M.E."/>
        </authorList>
    </citation>
    <scope>NUCLEOTIDE SEQUENCE</scope>
</reference>
<organism evidence="1">
    <name type="scientific">marine metagenome</name>
    <dbReference type="NCBI Taxonomy" id="408172"/>
    <lineage>
        <taxon>unclassified sequences</taxon>
        <taxon>metagenomes</taxon>
        <taxon>ecological metagenomes</taxon>
    </lineage>
</organism>